<keyword evidence="1" id="KW-1133">Transmembrane helix</keyword>
<comment type="caution">
    <text evidence="3">The sequence shown here is derived from an EMBL/GenBank/DDBJ whole genome shotgun (WGS) entry which is preliminary data.</text>
</comment>
<evidence type="ECO:0000313" key="4">
    <source>
        <dbReference type="Proteomes" id="UP000215433"/>
    </source>
</evidence>
<protein>
    <recommendedName>
        <fullName evidence="2">Inner membrane component domain-containing protein</fullName>
    </recommendedName>
</protein>
<organism evidence="3 4">
    <name type="scientific">Bifidobacterium vansinderenii</name>
    <dbReference type="NCBI Taxonomy" id="1984871"/>
    <lineage>
        <taxon>Bacteria</taxon>
        <taxon>Bacillati</taxon>
        <taxon>Actinomycetota</taxon>
        <taxon>Actinomycetes</taxon>
        <taxon>Bifidobacteriales</taxon>
        <taxon>Bifidobacteriaceae</taxon>
        <taxon>Bifidobacterium</taxon>
    </lineage>
</organism>
<keyword evidence="1" id="KW-0472">Membrane</keyword>
<feature type="domain" description="Inner membrane component" evidence="2">
    <location>
        <begin position="4"/>
        <end position="54"/>
    </location>
</feature>
<evidence type="ECO:0000313" key="3">
    <source>
        <dbReference type="EMBL" id="OXN01695.1"/>
    </source>
</evidence>
<feature type="transmembrane region" description="Helical" evidence="1">
    <location>
        <begin position="6"/>
        <end position="35"/>
    </location>
</feature>
<dbReference type="Pfam" id="PF03733">
    <property type="entry name" value="YccF"/>
    <property type="match status" value="2"/>
</dbReference>
<dbReference type="NCBIfam" id="NF008740">
    <property type="entry name" value="PRK11770.1-2"/>
    <property type="match status" value="1"/>
</dbReference>
<name>A0A229W1H0_9BIFI</name>
<dbReference type="OrthoDB" id="3238663at2"/>
<dbReference type="InterPro" id="IPR031308">
    <property type="entry name" value="UCP028777"/>
</dbReference>
<dbReference type="PANTHER" id="PTHR42903:SF1">
    <property type="entry name" value="INNER MEMBRANE PROTEIN YCCF"/>
    <property type="match status" value="1"/>
</dbReference>
<reference evidence="3 4" key="1">
    <citation type="submission" date="2017-05" db="EMBL/GenBank/DDBJ databases">
        <title>Bifidobacterium vansinderenii sp. nov.</title>
        <authorList>
            <person name="Lugli G.A."/>
            <person name="Duranti S."/>
            <person name="Mangifesta M."/>
        </authorList>
    </citation>
    <scope>NUCLEOTIDE SEQUENCE [LARGE SCALE GENOMIC DNA]</scope>
    <source>
        <strain evidence="3 4">Tam10B</strain>
    </source>
</reference>
<proteinExistence type="predicted"/>
<feature type="transmembrane region" description="Helical" evidence="1">
    <location>
        <begin position="56"/>
        <end position="74"/>
    </location>
</feature>
<feature type="domain" description="Inner membrane component" evidence="2">
    <location>
        <begin position="66"/>
        <end position="115"/>
    </location>
</feature>
<dbReference type="PANTHER" id="PTHR42903">
    <property type="entry name" value="INNER MEMBRANE PROTEIN YCCF"/>
    <property type="match status" value="1"/>
</dbReference>
<accession>A0A229W1H0</accession>
<keyword evidence="1" id="KW-0812">Transmembrane</keyword>
<dbReference type="EMBL" id="NEWD01000002">
    <property type="protein sequence ID" value="OXN01695.1"/>
    <property type="molecule type" value="Genomic_DNA"/>
</dbReference>
<dbReference type="Proteomes" id="UP000215433">
    <property type="component" value="Unassembled WGS sequence"/>
</dbReference>
<gene>
    <name evidence="3" type="ORF">Tam10B_0138</name>
</gene>
<dbReference type="InterPro" id="IPR052937">
    <property type="entry name" value="Inner_membrane_protein"/>
</dbReference>
<sequence>MRLLGNILWLILGGLFLALGWAIIGIILCITIIGIPLGIQAFKMAQLTLTPFGKHVDYGGGFGSLLLNIIWIVIAGLWMAIGYVIAGLANCITIIGIPFGIQSFKMAKLALMPFGAVIR</sequence>
<evidence type="ECO:0000259" key="2">
    <source>
        <dbReference type="Pfam" id="PF03733"/>
    </source>
</evidence>
<evidence type="ECO:0000256" key="1">
    <source>
        <dbReference type="SAM" id="Phobius"/>
    </source>
</evidence>
<dbReference type="AlphaFoldDB" id="A0A229W1H0"/>
<dbReference type="InterPro" id="IPR005185">
    <property type="entry name" value="YccF"/>
</dbReference>
<dbReference type="GO" id="GO:0005886">
    <property type="term" value="C:plasma membrane"/>
    <property type="evidence" value="ECO:0007669"/>
    <property type="project" value="TreeGrafter"/>
</dbReference>
<feature type="transmembrane region" description="Helical" evidence="1">
    <location>
        <begin position="80"/>
        <end position="101"/>
    </location>
</feature>
<keyword evidence="4" id="KW-1185">Reference proteome</keyword>
<dbReference type="PIRSF" id="PIRSF028777">
    <property type="entry name" value="UCP028777"/>
    <property type="match status" value="1"/>
</dbReference>
<dbReference type="RefSeq" id="WP_093959356.1">
    <property type="nucleotide sequence ID" value="NZ_NEWD01000002.1"/>
</dbReference>